<organism evidence="5 6">
    <name type="scientific">Suillus placidus</name>
    <dbReference type="NCBI Taxonomy" id="48579"/>
    <lineage>
        <taxon>Eukaryota</taxon>
        <taxon>Fungi</taxon>
        <taxon>Dikarya</taxon>
        <taxon>Basidiomycota</taxon>
        <taxon>Agaricomycotina</taxon>
        <taxon>Agaricomycetes</taxon>
        <taxon>Agaricomycetidae</taxon>
        <taxon>Boletales</taxon>
        <taxon>Suillineae</taxon>
        <taxon>Suillaceae</taxon>
        <taxon>Suillus</taxon>
    </lineage>
</organism>
<evidence type="ECO:0000256" key="1">
    <source>
        <dbReference type="ARBA" id="ARBA00004177"/>
    </source>
</evidence>
<proteinExistence type="predicted"/>
<keyword evidence="2" id="KW-0813">Transport</keyword>
<gene>
    <name evidence="5" type="ORF">EV702DRAFT_1200412</name>
</gene>
<dbReference type="SUPFAM" id="SSF140111">
    <property type="entry name" value="Endosomal sorting complex assembly domain"/>
    <property type="match status" value="1"/>
</dbReference>
<sequence length="113" mass="12739">MGLGSCQWNPMSNPSIDALATSLVAWGHVTVDGTLKRRQIIDLRLARILISAQEISRSLYVVTLSLDEDVRLFTNPNAEREKYKLLGTLYEILVALDYLKRAYIRDVMITAGQ</sequence>
<dbReference type="OrthoDB" id="2671at2759"/>
<reference evidence="5" key="1">
    <citation type="journal article" date="2020" name="New Phytol.">
        <title>Comparative genomics reveals dynamic genome evolution in host specialist ectomycorrhizal fungi.</title>
        <authorList>
            <person name="Lofgren L.A."/>
            <person name="Nguyen N.H."/>
            <person name="Vilgalys R."/>
            <person name="Ruytinx J."/>
            <person name="Liao H.L."/>
            <person name="Branco S."/>
            <person name="Kuo A."/>
            <person name="LaButti K."/>
            <person name="Lipzen A."/>
            <person name="Andreopoulos W."/>
            <person name="Pangilinan J."/>
            <person name="Riley R."/>
            <person name="Hundley H."/>
            <person name="Na H."/>
            <person name="Barry K."/>
            <person name="Grigoriev I.V."/>
            <person name="Stajich J.E."/>
            <person name="Kennedy P.G."/>
        </authorList>
    </citation>
    <scope>NUCLEOTIDE SEQUENCE</scope>
    <source>
        <strain evidence="5">DOB743</strain>
    </source>
</reference>
<keyword evidence="3" id="KW-0967">Endosome</keyword>
<dbReference type="Proteomes" id="UP000714275">
    <property type="component" value="Unassembled WGS sequence"/>
</dbReference>
<comment type="subcellular location">
    <subcellularLocation>
        <location evidence="1">Endosome</location>
    </subcellularLocation>
</comment>
<evidence type="ECO:0000256" key="4">
    <source>
        <dbReference type="ARBA" id="ARBA00022927"/>
    </source>
</evidence>
<dbReference type="GO" id="GO:0005768">
    <property type="term" value="C:endosome"/>
    <property type="evidence" value="ECO:0007669"/>
    <property type="project" value="UniProtKB-SubCell"/>
</dbReference>
<dbReference type="AlphaFoldDB" id="A0A9P6ZPL6"/>
<evidence type="ECO:0000256" key="3">
    <source>
        <dbReference type="ARBA" id="ARBA00022753"/>
    </source>
</evidence>
<dbReference type="GO" id="GO:0006886">
    <property type="term" value="P:intracellular protein transport"/>
    <property type="evidence" value="ECO:0007669"/>
    <property type="project" value="UniProtKB-ARBA"/>
</dbReference>
<dbReference type="EMBL" id="JABBWD010000042">
    <property type="protein sequence ID" value="KAG1774394.1"/>
    <property type="molecule type" value="Genomic_DNA"/>
</dbReference>
<accession>A0A9P6ZPL6</accession>
<comment type="caution">
    <text evidence="5">The sequence shown here is derived from an EMBL/GenBank/DDBJ whole genome shotgun (WGS) entry which is preliminary data.</text>
</comment>
<dbReference type="GO" id="GO:0043162">
    <property type="term" value="P:ubiquitin-dependent protein catabolic process via the multivesicular body sorting pathway"/>
    <property type="evidence" value="ECO:0007669"/>
    <property type="project" value="UniProtKB-ARBA"/>
</dbReference>
<protein>
    <submittedName>
        <fullName evidence="5">Uncharacterized protein</fullName>
    </submittedName>
</protein>
<name>A0A9P6ZPL6_9AGAM</name>
<dbReference type="InterPro" id="IPR038358">
    <property type="entry name" value="VPS28_N_sf"/>
</dbReference>
<keyword evidence="6" id="KW-1185">Reference proteome</keyword>
<dbReference type="GO" id="GO:0072666">
    <property type="term" value="P:establishment of protein localization to vacuole"/>
    <property type="evidence" value="ECO:0007669"/>
    <property type="project" value="UniProtKB-ARBA"/>
</dbReference>
<dbReference type="Gene3D" id="1.20.1440.200">
    <property type="match status" value="1"/>
</dbReference>
<evidence type="ECO:0000256" key="2">
    <source>
        <dbReference type="ARBA" id="ARBA00022448"/>
    </source>
</evidence>
<dbReference type="InterPro" id="IPR037202">
    <property type="entry name" value="ESCRT_assembly_dom"/>
</dbReference>
<evidence type="ECO:0000313" key="6">
    <source>
        <dbReference type="Proteomes" id="UP000714275"/>
    </source>
</evidence>
<evidence type="ECO:0000313" key="5">
    <source>
        <dbReference type="EMBL" id="KAG1774394.1"/>
    </source>
</evidence>
<keyword evidence="4" id="KW-0653">Protein transport</keyword>